<protein>
    <submittedName>
        <fullName evidence="2">Uncharacterized protein</fullName>
    </submittedName>
</protein>
<dbReference type="EMBL" id="SDMP01000011">
    <property type="protein sequence ID" value="RYR28336.1"/>
    <property type="molecule type" value="Genomic_DNA"/>
</dbReference>
<dbReference type="AlphaFoldDB" id="A0A445APH3"/>
<gene>
    <name evidence="2" type="ORF">Ahy_B01g052454</name>
</gene>
<feature type="region of interest" description="Disordered" evidence="1">
    <location>
        <begin position="1"/>
        <end position="25"/>
    </location>
</feature>
<organism evidence="2 3">
    <name type="scientific">Arachis hypogaea</name>
    <name type="common">Peanut</name>
    <dbReference type="NCBI Taxonomy" id="3818"/>
    <lineage>
        <taxon>Eukaryota</taxon>
        <taxon>Viridiplantae</taxon>
        <taxon>Streptophyta</taxon>
        <taxon>Embryophyta</taxon>
        <taxon>Tracheophyta</taxon>
        <taxon>Spermatophyta</taxon>
        <taxon>Magnoliopsida</taxon>
        <taxon>eudicotyledons</taxon>
        <taxon>Gunneridae</taxon>
        <taxon>Pentapetalae</taxon>
        <taxon>rosids</taxon>
        <taxon>fabids</taxon>
        <taxon>Fabales</taxon>
        <taxon>Fabaceae</taxon>
        <taxon>Papilionoideae</taxon>
        <taxon>50 kb inversion clade</taxon>
        <taxon>dalbergioids sensu lato</taxon>
        <taxon>Dalbergieae</taxon>
        <taxon>Pterocarpus clade</taxon>
        <taxon>Arachis</taxon>
    </lineage>
</organism>
<name>A0A445APH3_ARAHY</name>
<sequence length="225" mass="25571">MNSDSEEDFEATYKAGDEDEDGDVGGKATVKNVVVPSAISQLMDVPPFIRSLDLDTMHVLKFFEYANIGAADPENGEFRIRMEYSSRNLIRKKGCWETQKYNGRHTCTMGMISHDHSKLDSDTVVEATRPLVETDPSMKILTKLCHGGSRSWFRRCLTQLPNRNTTLYNGSEEADGVRILHRILWSFNPCIRAFKYYKPLVQVDGTHFYEKYKGALLVALAMDSE</sequence>
<keyword evidence="3" id="KW-1185">Reference proteome</keyword>
<accession>A0A445APH3</accession>
<proteinExistence type="predicted"/>
<dbReference type="Proteomes" id="UP000289738">
    <property type="component" value="Chromosome B01"/>
</dbReference>
<reference evidence="2 3" key="1">
    <citation type="submission" date="2019-01" db="EMBL/GenBank/DDBJ databases">
        <title>Sequencing of cultivated peanut Arachis hypogaea provides insights into genome evolution and oil improvement.</title>
        <authorList>
            <person name="Chen X."/>
        </authorList>
    </citation>
    <scope>NUCLEOTIDE SEQUENCE [LARGE SCALE GENOMIC DNA]</scope>
    <source>
        <strain evidence="3">cv. Fuhuasheng</strain>
        <tissue evidence="2">Leaves</tissue>
    </source>
</reference>
<comment type="caution">
    <text evidence="2">The sequence shown here is derived from an EMBL/GenBank/DDBJ whole genome shotgun (WGS) entry which is preliminary data.</text>
</comment>
<evidence type="ECO:0000313" key="3">
    <source>
        <dbReference type="Proteomes" id="UP000289738"/>
    </source>
</evidence>
<evidence type="ECO:0000313" key="2">
    <source>
        <dbReference type="EMBL" id="RYR28336.1"/>
    </source>
</evidence>
<feature type="compositionally biased region" description="Acidic residues" evidence="1">
    <location>
        <begin position="1"/>
        <end position="10"/>
    </location>
</feature>
<evidence type="ECO:0000256" key="1">
    <source>
        <dbReference type="SAM" id="MobiDB-lite"/>
    </source>
</evidence>